<feature type="transmembrane region" description="Helical" evidence="1">
    <location>
        <begin position="72"/>
        <end position="96"/>
    </location>
</feature>
<keyword evidence="3" id="KW-1185">Reference proteome</keyword>
<proteinExistence type="predicted"/>
<keyword evidence="1" id="KW-0812">Transmembrane</keyword>
<feature type="transmembrane region" description="Helical" evidence="1">
    <location>
        <begin position="103"/>
        <end position="129"/>
    </location>
</feature>
<evidence type="ECO:0000313" key="3">
    <source>
        <dbReference type="Proteomes" id="UP000318521"/>
    </source>
</evidence>
<dbReference type="EMBL" id="VLXZ01000008">
    <property type="protein sequence ID" value="TSB45878.1"/>
    <property type="molecule type" value="Genomic_DNA"/>
</dbReference>
<feature type="transmembrane region" description="Helical" evidence="1">
    <location>
        <begin position="21"/>
        <end position="41"/>
    </location>
</feature>
<evidence type="ECO:0000313" key="2">
    <source>
        <dbReference type="EMBL" id="TSB45878.1"/>
    </source>
</evidence>
<keyword evidence="1" id="KW-1133">Transmembrane helix</keyword>
<dbReference type="OrthoDB" id="2973679at2"/>
<keyword evidence="1" id="KW-0472">Membrane</keyword>
<reference evidence="2 3" key="1">
    <citation type="submission" date="2019-07" db="EMBL/GenBank/DDBJ databases">
        <authorList>
            <person name="Park Y.J."/>
            <person name="Jeong S.E."/>
            <person name="Jung H.S."/>
        </authorList>
    </citation>
    <scope>NUCLEOTIDE SEQUENCE [LARGE SCALE GENOMIC DNA]</scope>
    <source>
        <strain evidence="3">P16(2019)</strain>
    </source>
</reference>
<sequence>MFRFKNKRDWYHTNVLYVAQLTLIFLVTVVAIILMQSLFVLNFENNWSDFARNYYVYHNTFLGNYRPLTYSIFTFLLLGLLLFLLGLIFSIITIWTNKPLVSLLIVMLLNIINIAVTIGKLETLSPFLFTNHLDLMNYMYMVESDQNKFPIGITIYWFVLIAIVYLFGYFFTNKVDFDVEKGEKKFAN</sequence>
<evidence type="ECO:0000256" key="1">
    <source>
        <dbReference type="SAM" id="Phobius"/>
    </source>
</evidence>
<accession>A0A553ZWP0</accession>
<gene>
    <name evidence="2" type="ORF">FN960_13250</name>
</gene>
<comment type="caution">
    <text evidence="2">The sequence shown here is derived from an EMBL/GenBank/DDBJ whole genome shotgun (WGS) entry which is preliminary data.</text>
</comment>
<dbReference type="Proteomes" id="UP000318521">
    <property type="component" value="Unassembled WGS sequence"/>
</dbReference>
<name>A0A553ZWP0_9BACI</name>
<dbReference type="RefSeq" id="WP_143849218.1">
    <property type="nucleotide sequence ID" value="NZ_VLXZ01000008.1"/>
</dbReference>
<protein>
    <submittedName>
        <fullName evidence="2">Uncharacterized protein</fullName>
    </submittedName>
</protein>
<organism evidence="2 3">
    <name type="scientific">Alkalicoccobacillus porphyridii</name>
    <dbReference type="NCBI Taxonomy" id="2597270"/>
    <lineage>
        <taxon>Bacteria</taxon>
        <taxon>Bacillati</taxon>
        <taxon>Bacillota</taxon>
        <taxon>Bacilli</taxon>
        <taxon>Bacillales</taxon>
        <taxon>Bacillaceae</taxon>
        <taxon>Alkalicoccobacillus</taxon>
    </lineage>
</organism>
<dbReference type="AlphaFoldDB" id="A0A553ZWP0"/>
<feature type="transmembrane region" description="Helical" evidence="1">
    <location>
        <begin position="149"/>
        <end position="171"/>
    </location>
</feature>